<dbReference type="InterPro" id="IPR047741">
    <property type="entry name" value="DIP1984-like"/>
</dbReference>
<dbReference type="Proteomes" id="UP000463337">
    <property type="component" value="Unassembled WGS sequence"/>
</dbReference>
<evidence type="ECO:0000313" key="2">
    <source>
        <dbReference type="EMBL" id="MCB6516864.1"/>
    </source>
</evidence>
<dbReference type="Proteomes" id="UP000501982">
    <property type="component" value="Chromosome"/>
</dbReference>
<feature type="coiled-coil region" evidence="1">
    <location>
        <begin position="119"/>
        <end position="146"/>
    </location>
</feature>
<dbReference type="Proteomes" id="UP001198806">
    <property type="component" value="Unassembled WGS sequence"/>
</dbReference>
<dbReference type="EMBL" id="WKLT01000005">
    <property type="protein sequence ID" value="MRY57789.1"/>
    <property type="molecule type" value="Genomic_DNA"/>
</dbReference>
<evidence type="ECO:0000256" key="1">
    <source>
        <dbReference type="SAM" id="Coils"/>
    </source>
</evidence>
<gene>
    <name evidence="3" type="ORF">GKD59_07660</name>
    <name evidence="4" type="ORF">HHO38_06615</name>
    <name evidence="2" type="ORF">LI194_03525</name>
</gene>
<evidence type="ECO:0000313" key="5">
    <source>
        <dbReference type="Proteomes" id="UP000463337"/>
    </source>
</evidence>
<sequence>MKLAEALSLRADLQKRISQLEVRLKNNARIQEGEEPAEDPRGLMDELNNNLNDLETLIFRINRTNMATLAEGTSLTEMIAKKDILALRISVLRSVTQSATGSLERYSANEIRYVRTINVADLQKEIDSYSKQLRELDVKIQQLNWLTELI</sequence>
<dbReference type="NCBIfam" id="NF038048">
    <property type="entry name" value="DIP1984_fam"/>
    <property type="match status" value="1"/>
</dbReference>
<feature type="coiled-coil region" evidence="1">
    <location>
        <begin position="3"/>
        <end position="64"/>
    </location>
</feature>
<organism evidence="3 5">
    <name type="scientific">Parabacteroides distasonis</name>
    <dbReference type="NCBI Taxonomy" id="823"/>
    <lineage>
        <taxon>Bacteria</taxon>
        <taxon>Pseudomonadati</taxon>
        <taxon>Bacteroidota</taxon>
        <taxon>Bacteroidia</taxon>
        <taxon>Bacteroidales</taxon>
        <taxon>Tannerellaceae</taxon>
        <taxon>Parabacteroides</taxon>
    </lineage>
</organism>
<evidence type="ECO:0000313" key="3">
    <source>
        <dbReference type="EMBL" id="MRY57789.1"/>
    </source>
</evidence>
<evidence type="ECO:0000313" key="6">
    <source>
        <dbReference type="Proteomes" id="UP000501982"/>
    </source>
</evidence>
<reference evidence="4 6" key="2">
    <citation type="submission" date="2020-04" db="EMBL/GenBank/DDBJ databases">
        <title>Complete Genomes and Methylome analysis of CBBP consortium that reverse antibiotic-induced susceptibility to vancomycin-resistant Enterococcus faecium infection.</title>
        <authorList>
            <person name="Fomenkov A."/>
            <person name="Zhang Z."/>
            <person name="Pamer E."/>
            <person name="Roberts R.J."/>
        </authorList>
    </citation>
    <scope>NUCLEOTIDE SEQUENCE [LARGE SCALE GENOMIC DNA]</scope>
    <source>
        <strain evidence="6">CBBP</strain>
        <strain evidence="4">CBBP-1</strain>
    </source>
</reference>
<reference evidence="2" key="3">
    <citation type="submission" date="2021-10" db="EMBL/GenBank/DDBJ databases">
        <title>Collection of gut derived symbiotic bacterial strains cultured from healthy donors.</title>
        <authorList>
            <person name="Lin H."/>
            <person name="Littmann E."/>
            <person name="Kohout C."/>
            <person name="Pamer E.G."/>
        </authorList>
    </citation>
    <scope>NUCLEOTIDE SEQUENCE</scope>
    <source>
        <strain evidence="2">DFI.2.94</strain>
    </source>
</reference>
<accession>A0A355XIC8</accession>
<protein>
    <submittedName>
        <fullName evidence="2">DIP1984 family protein</fullName>
    </submittedName>
</protein>
<dbReference type="Pfam" id="PF20935">
    <property type="entry name" value="DUF6847"/>
    <property type="match status" value="1"/>
</dbReference>
<dbReference type="Gene3D" id="6.10.320.10">
    <property type="match status" value="1"/>
</dbReference>
<proteinExistence type="predicted"/>
<dbReference type="EMBL" id="JAJCNI010000003">
    <property type="protein sequence ID" value="MCB6516864.1"/>
    <property type="molecule type" value="Genomic_DNA"/>
</dbReference>
<keyword evidence="1" id="KW-0175">Coiled coil</keyword>
<reference evidence="3 5" key="1">
    <citation type="journal article" date="2019" name="Nat. Med.">
        <title>A library of human gut bacterial isolates paired with longitudinal multiomics data enables mechanistic microbiome research.</title>
        <authorList>
            <person name="Poyet M."/>
            <person name="Groussin M."/>
            <person name="Gibbons S.M."/>
            <person name="Avila-Pacheco J."/>
            <person name="Jiang X."/>
            <person name="Kearney S.M."/>
            <person name="Perrotta A.R."/>
            <person name="Berdy B."/>
            <person name="Zhao S."/>
            <person name="Lieberman T.D."/>
            <person name="Swanson P.K."/>
            <person name="Smith M."/>
            <person name="Roesemann S."/>
            <person name="Alexander J.E."/>
            <person name="Rich S.A."/>
            <person name="Livny J."/>
            <person name="Vlamakis H."/>
            <person name="Clish C."/>
            <person name="Bullock K."/>
            <person name="Deik A."/>
            <person name="Scott J."/>
            <person name="Pierce K.A."/>
            <person name="Xavier R.J."/>
            <person name="Alm E.J."/>
        </authorList>
    </citation>
    <scope>NUCLEOTIDE SEQUENCE [LARGE SCALE GENOMIC DNA]</scope>
    <source>
        <strain evidence="3 5">BIOML-A41</strain>
    </source>
</reference>
<evidence type="ECO:0000313" key="4">
    <source>
        <dbReference type="EMBL" id="QJE31041.1"/>
    </source>
</evidence>
<dbReference type="CDD" id="cd12208">
    <property type="entry name" value="DIP1984-like"/>
    <property type="match status" value="1"/>
</dbReference>
<dbReference type="EMBL" id="CP051672">
    <property type="protein sequence ID" value="QJE31041.1"/>
    <property type="molecule type" value="Genomic_DNA"/>
</dbReference>
<dbReference type="AlphaFoldDB" id="A0A355XIC8"/>
<name>A0A355XIC8_PARDI</name>